<feature type="compositionally biased region" description="Low complexity" evidence="4">
    <location>
        <begin position="573"/>
        <end position="584"/>
    </location>
</feature>
<feature type="compositionally biased region" description="Basic residues" evidence="4">
    <location>
        <begin position="748"/>
        <end position="757"/>
    </location>
</feature>
<dbReference type="Pfam" id="PF24513">
    <property type="entry name" value="DUF7593"/>
    <property type="match status" value="1"/>
</dbReference>
<feature type="repeat" description="ANK" evidence="3">
    <location>
        <begin position="459"/>
        <end position="491"/>
    </location>
</feature>
<dbReference type="HOGENOM" id="CLU_002229_1_0_1"/>
<proteinExistence type="predicted"/>
<keyword evidence="2 3" id="KW-0040">ANK repeat</keyword>
<feature type="compositionally biased region" description="Low complexity" evidence="4">
    <location>
        <begin position="235"/>
        <end position="248"/>
    </location>
</feature>
<protein>
    <submittedName>
        <fullName evidence="8">Uncharacterized protein</fullName>
    </submittedName>
</protein>
<evidence type="ECO:0000313" key="8">
    <source>
        <dbReference type="EMBL" id="ETN37879.1"/>
    </source>
</evidence>
<dbReference type="Pfam" id="PF12796">
    <property type="entry name" value="Ank_2"/>
    <property type="match status" value="1"/>
</dbReference>
<dbReference type="eggNOG" id="KOG0504">
    <property type="taxonomic scope" value="Eukaryota"/>
</dbReference>
<dbReference type="SMART" id="SM00248">
    <property type="entry name" value="ANK"/>
    <property type="match status" value="5"/>
</dbReference>
<feature type="region of interest" description="Disordered" evidence="4">
    <location>
        <begin position="554"/>
        <end position="614"/>
    </location>
</feature>
<dbReference type="PANTHER" id="PTHR24173:SF74">
    <property type="entry name" value="ANKYRIN REPEAT DOMAIN-CONTAINING PROTEIN 16"/>
    <property type="match status" value="1"/>
</dbReference>
<dbReference type="InterPro" id="IPR056485">
    <property type="entry name" value="ARM_KRIT1"/>
</dbReference>
<gene>
    <name evidence="8" type="ORF">HMPREF1541_07502</name>
</gene>
<evidence type="ECO:0000313" key="9">
    <source>
        <dbReference type="Proteomes" id="UP000030752"/>
    </source>
</evidence>
<keyword evidence="1" id="KW-0677">Repeat</keyword>
<dbReference type="InParanoid" id="W2RQ93"/>
<feature type="compositionally biased region" description="Basic and acidic residues" evidence="4">
    <location>
        <begin position="1013"/>
        <end position="1075"/>
    </location>
</feature>
<dbReference type="InterPro" id="IPR056015">
    <property type="entry name" value="DUF7593"/>
</dbReference>
<dbReference type="EMBL" id="KB822723">
    <property type="protein sequence ID" value="ETN37879.1"/>
    <property type="molecule type" value="Genomic_DNA"/>
</dbReference>
<feature type="compositionally biased region" description="Basic and acidic residues" evidence="4">
    <location>
        <begin position="758"/>
        <end position="767"/>
    </location>
</feature>
<feature type="compositionally biased region" description="Basic and acidic residues" evidence="4">
    <location>
        <begin position="399"/>
        <end position="411"/>
    </location>
</feature>
<evidence type="ECO:0000259" key="7">
    <source>
        <dbReference type="Pfam" id="PF24521"/>
    </source>
</evidence>
<evidence type="ECO:0000256" key="5">
    <source>
        <dbReference type="SAM" id="SignalP"/>
    </source>
</evidence>
<dbReference type="GeneID" id="19974841"/>
<feature type="compositionally biased region" description="Basic residues" evidence="4">
    <location>
        <begin position="869"/>
        <end position="882"/>
    </location>
</feature>
<feature type="repeat" description="ANK" evidence="3">
    <location>
        <begin position="492"/>
        <end position="524"/>
    </location>
</feature>
<dbReference type="Proteomes" id="UP000030752">
    <property type="component" value="Unassembled WGS sequence"/>
</dbReference>
<feature type="domain" description="DUF7593" evidence="6">
    <location>
        <begin position="1164"/>
        <end position="1314"/>
    </location>
</feature>
<feature type="region of interest" description="Disordered" evidence="4">
    <location>
        <begin position="1332"/>
        <end position="1366"/>
    </location>
</feature>
<dbReference type="STRING" id="1220924.W2RQ93"/>
<feature type="compositionally biased region" description="Basic and acidic residues" evidence="4">
    <location>
        <begin position="554"/>
        <end position="572"/>
    </location>
</feature>
<feature type="region of interest" description="Disordered" evidence="4">
    <location>
        <begin position="744"/>
        <end position="967"/>
    </location>
</feature>
<evidence type="ECO:0000256" key="2">
    <source>
        <dbReference type="ARBA" id="ARBA00023043"/>
    </source>
</evidence>
<dbReference type="InterPro" id="IPR002110">
    <property type="entry name" value="Ankyrin_rpt"/>
</dbReference>
<dbReference type="PRINTS" id="PR01415">
    <property type="entry name" value="ANKYRIN"/>
</dbReference>
<keyword evidence="9" id="KW-1185">Reference proteome</keyword>
<feature type="domain" description="KRIT1 ARM-repeats" evidence="7">
    <location>
        <begin position="601"/>
        <end position="747"/>
    </location>
</feature>
<evidence type="ECO:0000256" key="3">
    <source>
        <dbReference type="PROSITE-ProRule" id="PRU00023"/>
    </source>
</evidence>
<evidence type="ECO:0000256" key="4">
    <source>
        <dbReference type="SAM" id="MobiDB-lite"/>
    </source>
</evidence>
<dbReference type="SUPFAM" id="SSF48403">
    <property type="entry name" value="Ankyrin repeat"/>
    <property type="match status" value="1"/>
</dbReference>
<dbReference type="RefSeq" id="XP_008720048.1">
    <property type="nucleotide sequence ID" value="XM_008721826.1"/>
</dbReference>
<feature type="region of interest" description="Disordered" evidence="4">
    <location>
        <begin position="983"/>
        <end position="1150"/>
    </location>
</feature>
<dbReference type="OrthoDB" id="194358at2759"/>
<feature type="compositionally biased region" description="Polar residues" evidence="4">
    <location>
        <begin position="151"/>
        <end position="160"/>
    </location>
</feature>
<dbReference type="Gene3D" id="1.25.40.20">
    <property type="entry name" value="Ankyrin repeat-containing domain"/>
    <property type="match status" value="2"/>
</dbReference>
<feature type="compositionally biased region" description="Polar residues" evidence="4">
    <location>
        <begin position="119"/>
        <end position="140"/>
    </location>
</feature>
<accession>W2RQ93</accession>
<feature type="region of interest" description="Disordered" evidence="4">
    <location>
        <begin position="119"/>
        <end position="428"/>
    </location>
</feature>
<dbReference type="PROSITE" id="PS50088">
    <property type="entry name" value="ANK_REPEAT"/>
    <property type="match status" value="2"/>
</dbReference>
<organism evidence="8 9">
    <name type="scientific">Cyphellophora europaea (strain CBS 101466)</name>
    <name type="common">Phialophora europaea</name>
    <dbReference type="NCBI Taxonomy" id="1220924"/>
    <lineage>
        <taxon>Eukaryota</taxon>
        <taxon>Fungi</taxon>
        <taxon>Dikarya</taxon>
        <taxon>Ascomycota</taxon>
        <taxon>Pezizomycotina</taxon>
        <taxon>Eurotiomycetes</taxon>
        <taxon>Chaetothyriomycetidae</taxon>
        <taxon>Chaetothyriales</taxon>
        <taxon>Cyphellophoraceae</taxon>
        <taxon>Cyphellophora</taxon>
    </lineage>
</organism>
<feature type="compositionally biased region" description="Polar residues" evidence="4">
    <location>
        <begin position="983"/>
        <end position="994"/>
    </location>
</feature>
<feature type="compositionally biased region" description="Basic and acidic residues" evidence="4">
    <location>
        <begin position="1085"/>
        <end position="1150"/>
    </location>
</feature>
<sequence>MPVGLIGGARVKEAVFLLTIRLFVCALSPRSDTLHLNSIVIVQRRPQTAHSHRLRHLCHPHRTVFAWRSAASALSTIVTNLQPGGLAITADDKYNDIVNNETPNEMTEASTSEVANDVTATDKQPNDLTDNQTTLSMTNVKTEDAPEVPKSVSNGTSDNPTKAADEPDADGDSEAETLIQSPEKKKNAVEGAPVLQPTGSNTIKRHRENGDTPDDGTKKPRKRKRDIPNLEMEPSRTSSSSPLSSPNPQAHTRDSDSDISDTPRSARNQRSKRTVSKAESDVLDGARPSKVRRRRPSDILAPSAKHRSKGSTSTADGTSERRETRSATYPRQSSEDRSPSPRPISRGHRRGVSTQLVSGEFERKKRGRPPNISTKRTISTERHRSSSSDGDSSPPDPRPSLEKFDSRDHMSPAKASGPRKYRDKNGRTFLSRACNNDDLERAKQCYKERPEDLNLSDNAGNTPLQIAALQGSAEIVQFLLENGAEVDTRNIDKETPLIDAVENGHLEVVRLLLEFGANPRSGNTKGDEPYELVPLDDENYDTIRKLIADAKEQDFTKRRKSSDNAEAHREGSSRAASAASARDSPPILGPRSPPTLTSRRRTGRSESTRNDLLWQSHTQENLRLLASKGNVQGVATILNVLQKAEPAAVIAAAKAGHEEVLQYLLAMGEADPDPDPLSDHKPGYNTPMLAAIGRGNLDVIKLLVEQTGFNPSRKWRGKTYYEIAQERRGESWAKEVNILKEAYEKHMSGKAKTKSPKKLREPPERTKERRARRSESPPSSNLRTSSSPTMTHKSLPDKSPRSLRKDSKKELSSPPERERRKVDALKDDNAVAVVSDQEQSVHEKRGHKHRRSQSDLPLPPTSEAESLQRRRRLVTGKEHRRSQSGAGGPRSDGSASEIEVKRERQTPGLKRNRASVSPEPKDGDAHRVVVKKRRTVLESSPEESRPALKVKQAHMAEPQDAQMKDGKTEELAGEINVLLAQANKSLSPEISTQDAPGEPDTELVPPSEQADDETVRKAAEEAEQKKQEELRVAVQKEAEEKAAEDQRRAEEEKVAAERAAAEKAAEEKAEAERLAAQRAAAEQAEAERRAAEAAEARRKAEEAEARRLAEEEEAKRKAEEEAAARKKEEEERQERQRRERELEDRQRRQEEQIRQQHLEIERRRREALPAALSRASLLLDTGNFEEAKSHAWLSHFLPLYTVRTAQLDPVAHPAMADEKWIPNFQAAVLLATKDLNLRNYTALEKRPVSAEEQERLWKVGRHMLSYEYPTNSYNTSIKKAKQVEAEQRPKFLSMTEVFWVKLSDFNDQIYRHDHLSGLYLREQKITIRIPDQITPHGSPRTNGIYGSPPTPQIPNGIHIHANGGPR</sequence>
<evidence type="ECO:0000259" key="6">
    <source>
        <dbReference type="Pfam" id="PF24513"/>
    </source>
</evidence>
<dbReference type="Pfam" id="PF24521">
    <property type="entry name" value="Ank_KRIT1"/>
    <property type="match status" value="1"/>
</dbReference>
<dbReference type="PROSITE" id="PS50297">
    <property type="entry name" value="ANK_REP_REGION"/>
    <property type="match status" value="2"/>
</dbReference>
<feature type="chain" id="PRO_5004824414" evidence="5">
    <location>
        <begin position="27"/>
        <end position="1366"/>
    </location>
</feature>
<dbReference type="PANTHER" id="PTHR24173">
    <property type="entry name" value="ANKYRIN REPEAT CONTAINING"/>
    <property type="match status" value="1"/>
</dbReference>
<evidence type="ECO:0000256" key="1">
    <source>
        <dbReference type="ARBA" id="ARBA00022737"/>
    </source>
</evidence>
<keyword evidence="5" id="KW-0732">Signal</keyword>
<name>W2RQ93_CYPE1</name>
<reference evidence="8 9" key="1">
    <citation type="submission" date="2013-03" db="EMBL/GenBank/DDBJ databases">
        <title>The Genome Sequence of Phialophora europaea CBS 101466.</title>
        <authorList>
            <consortium name="The Broad Institute Genomics Platform"/>
            <person name="Cuomo C."/>
            <person name="de Hoog S."/>
            <person name="Gorbushina A."/>
            <person name="Walker B."/>
            <person name="Young S.K."/>
            <person name="Zeng Q."/>
            <person name="Gargeya S."/>
            <person name="Fitzgerald M."/>
            <person name="Haas B."/>
            <person name="Abouelleil A."/>
            <person name="Allen A.W."/>
            <person name="Alvarado L."/>
            <person name="Arachchi H.M."/>
            <person name="Berlin A.M."/>
            <person name="Chapman S.B."/>
            <person name="Gainer-Dewar J."/>
            <person name="Goldberg J."/>
            <person name="Griggs A."/>
            <person name="Gujja S."/>
            <person name="Hansen M."/>
            <person name="Howarth C."/>
            <person name="Imamovic A."/>
            <person name="Ireland A."/>
            <person name="Larimer J."/>
            <person name="McCowan C."/>
            <person name="Murphy C."/>
            <person name="Pearson M."/>
            <person name="Poon T.W."/>
            <person name="Priest M."/>
            <person name="Roberts A."/>
            <person name="Saif S."/>
            <person name="Shea T."/>
            <person name="Sisk P."/>
            <person name="Sykes S."/>
            <person name="Wortman J."/>
            <person name="Nusbaum C."/>
            <person name="Birren B."/>
        </authorList>
    </citation>
    <scope>NUCLEOTIDE SEQUENCE [LARGE SCALE GENOMIC DNA]</scope>
    <source>
        <strain evidence="8 9">CBS 101466</strain>
    </source>
</reference>
<feature type="signal peptide" evidence="5">
    <location>
        <begin position="1"/>
        <end position="26"/>
    </location>
</feature>
<feature type="compositionally biased region" description="Acidic residues" evidence="4">
    <location>
        <begin position="166"/>
        <end position="175"/>
    </location>
</feature>
<feature type="compositionally biased region" description="Low complexity" evidence="4">
    <location>
        <begin position="776"/>
        <end position="788"/>
    </location>
</feature>
<dbReference type="VEuPathDB" id="FungiDB:HMPREF1541_07502"/>
<dbReference type="InterPro" id="IPR036770">
    <property type="entry name" value="Ankyrin_rpt-contain_sf"/>
</dbReference>
<feature type="compositionally biased region" description="Basic and acidic residues" evidence="4">
    <location>
        <begin position="794"/>
        <end position="829"/>
    </location>
</feature>